<dbReference type="Pfam" id="PF00303">
    <property type="entry name" value="Thymidylat_synt"/>
    <property type="match status" value="1"/>
</dbReference>
<dbReference type="InterPro" id="IPR023451">
    <property type="entry name" value="Thymidate_synth/dCMP_Mease_dom"/>
</dbReference>
<evidence type="ECO:0000259" key="4">
    <source>
        <dbReference type="Pfam" id="PF00303"/>
    </source>
</evidence>
<keyword evidence="2" id="KW-0489">Methyltransferase</keyword>
<dbReference type="GO" id="GO:0032259">
    <property type="term" value="P:methylation"/>
    <property type="evidence" value="ECO:0007669"/>
    <property type="project" value="UniProtKB-KW"/>
</dbReference>
<organism evidence="5 6">
    <name type="scientific">Enterococcus phage 9183</name>
    <dbReference type="NCBI Taxonomy" id="2763102"/>
    <lineage>
        <taxon>Viruses</taxon>
        <taxon>Duplodnaviria</taxon>
        <taxon>Heunggongvirae</taxon>
        <taxon>Uroviricota</taxon>
        <taxon>Caudoviricetes</taxon>
        <taxon>Andrewesvirinae</taxon>
        <taxon>Denvervirus</taxon>
        <taxon>Denvervirus dv9183</taxon>
    </lineage>
</organism>
<dbReference type="GO" id="GO:0004799">
    <property type="term" value="F:thymidylate synthase activity"/>
    <property type="evidence" value="ECO:0007669"/>
    <property type="project" value="TreeGrafter"/>
</dbReference>
<dbReference type="PANTHER" id="PTHR11548:SF1">
    <property type="entry name" value="THYMIDYLATE SYNTHASE 1"/>
    <property type="match status" value="1"/>
</dbReference>
<name>A0A7L7STC5_9CAUD</name>
<evidence type="ECO:0000256" key="3">
    <source>
        <dbReference type="ARBA" id="ARBA00022679"/>
    </source>
</evidence>
<gene>
    <name evidence="5" type="ORF">phi9183_ORF044</name>
</gene>
<proteinExistence type="inferred from homology"/>
<dbReference type="InterPro" id="IPR036926">
    <property type="entry name" value="Thymidate_synth/dCMP_Mease_sf"/>
</dbReference>
<dbReference type="InterPro" id="IPR045097">
    <property type="entry name" value="Thymidate_synth/dCMP_Mease"/>
</dbReference>
<dbReference type="Proteomes" id="UP000516647">
    <property type="component" value="Segment"/>
</dbReference>
<evidence type="ECO:0000256" key="1">
    <source>
        <dbReference type="ARBA" id="ARBA00009972"/>
    </source>
</evidence>
<accession>A0A7L7STC5</accession>
<dbReference type="EMBL" id="MT939241">
    <property type="protein sequence ID" value="QOC57537.1"/>
    <property type="molecule type" value="Genomic_DNA"/>
</dbReference>
<keyword evidence="3" id="KW-0808">Transferase</keyword>
<evidence type="ECO:0000313" key="5">
    <source>
        <dbReference type="EMBL" id="QOC57537.1"/>
    </source>
</evidence>
<evidence type="ECO:0000313" key="6">
    <source>
        <dbReference type="Proteomes" id="UP000516647"/>
    </source>
</evidence>
<sequence length="277" mass="31639">MQSFDNLNAAWAWFATKALTGKRVAGTTELNNVSFTLENINENLLTIRENFSLSYYLGEGIWYGAGSNSMEFISRFGKIWEKLSDDGVTNESAYGYILKKKYGFDQIEKMVELLSKDPNSRRAVMNINFARKNVIETNDEQCTIALQLLLRDGELNMTGIMRSNDLWTGTPYDIFYFTEIQKYIANRLGVQYGTYTHFVTSLHIYDRDKTKVSKSILNYLNDEKVDVTIDGQLLLESAPDLYKIIGKIIDPKEAKKKAIELAKIRNIVGGKDIENQN</sequence>
<dbReference type="PANTHER" id="PTHR11548">
    <property type="entry name" value="THYMIDYLATE SYNTHASE 1"/>
    <property type="match status" value="1"/>
</dbReference>
<dbReference type="GO" id="GO:0006231">
    <property type="term" value="P:dTMP biosynthetic process"/>
    <property type="evidence" value="ECO:0007669"/>
    <property type="project" value="TreeGrafter"/>
</dbReference>
<reference evidence="5 6" key="1">
    <citation type="submission" date="2020-08" db="EMBL/GenBank/DDBJ databases">
        <authorList>
            <person name="Canfield G.S."/>
            <person name="Duerkop B.A."/>
        </authorList>
    </citation>
    <scope>NUCLEOTIDE SEQUENCE [LARGE SCALE GENOMIC DNA]</scope>
</reference>
<protein>
    <submittedName>
        <fullName evidence="5">Thymidylate synthase</fullName>
    </submittedName>
</protein>
<comment type="similarity">
    <text evidence="1">Belongs to the thymidylate synthase family.</text>
</comment>
<dbReference type="CDD" id="cd00351">
    <property type="entry name" value="TS_Pyrimidine_HMase"/>
    <property type="match status" value="1"/>
</dbReference>
<dbReference type="Gene3D" id="3.30.572.10">
    <property type="entry name" value="Thymidylate synthase/dCMP hydroxymethylase domain"/>
    <property type="match status" value="1"/>
</dbReference>
<keyword evidence="6" id="KW-1185">Reference proteome</keyword>
<feature type="domain" description="Thymidylate synthase/dCMP hydroxymethylase" evidence="4">
    <location>
        <begin position="31"/>
        <end position="216"/>
    </location>
</feature>
<dbReference type="SUPFAM" id="SSF55831">
    <property type="entry name" value="Thymidylate synthase/dCMP hydroxymethylase"/>
    <property type="match status" value="1"/>
</dbReference>
<evidence type="ECO:0000256" key="2">
    <source>
        <dbReference type="ARBA" id="ARBA00022603"/>
    </source>
</evidence>